<dbReference type="OrthoDB" id="4364054at2759"/>
<sequence length="100" mass="11646">MSIKTPPTPFPYYFATQKSQASSTKHQTSNIKHQTSNIKHQTSNIKYQISNMPDMEIGGEKTEMETNLERDRNTNALQRYRTWLGVRTLNVLKVRTNFLI</sequence>
<keyword evidence="3" id="KW-1185">Reference proteome</keyword>
<dbReference type="EMBL" id="LHQQ01000374">
    <property type="protein sequence ID" value="KOS36907.1"/>
    <property type="molecule type" value="Genomic_DNA"/>
</dbReference>
<evidence type="ECO:0000256" key="1">
    <source>
        <dbReference type="SAM" id="MobiDB-lite"/>
    </source>
</evidence>
<protein>
    <submittedName>
        <fullName evidence="2">Uncharacterized protein</fullName>
    </submittedName>
</protein>
<evidence type="ECO:0000313" key="2">
    <source>
        <dbReference type="EMBL" id="KOS36907.1"/>
    </source>
</evidence>
<reference evidence="2 3" key="1">
    <citation type="submission" date="2015-08" db="EMBL/GenBank/DDBJ databases">
        <title>Genome sequencing of Penicillium nordicum.</title>
        <authorList>
            <person name="Nguyen H.D."/>
            <person name="Seifert K.A."/>
        </authorList>
    </citation>
    <scope>NUCLEOTIDE SEQUENCE [LARGE SCALE GENOMIC DNA]</scope>
    <source>
        <strain evidence="2 3">DAOMC 185683</strain>
    </source>
</reference>
<gene>
    <name evidence="2" type="ORF">ACN38_g12316</name>
</gene>
<accession>A0A0M8NTE2</accession>
<comment type="caution">
    <text evidence="2">The sequence shown here is derived from an EMBL/GenBank/DDBJ whole genome shotgun (WGS) entry which is preliminary data.</text>
</comment>
<dbReference type="Proteomes" id="UP000037696">
    <property type="component" value="Unassembled WGS sequence"/>
</dbReference>
<dbReference type="AlphaFoldDB" id="A0A0M8NTE2"/>
<name>A0A0M8NTE2_9EURO</name>
<feature type="region of interest" description="Disordered" evidence="1">
    <location>
        <begin position="17"/>
        <end position="40"/>
    </location>
</feature>
<organism evidence="2 3">
    <name type="scientific">Penicillium nordicum</name>
    <dbReference type="NCBI Taxonomy" id="229535"/>
    <lineage>
        <taxon>Eukaryota</taxon>
        <taxon>Fungi</taxon>
        <taxon>Dikarya</taxon>
        <taxon>Ascomycota</taxon>
        <taxon>Pezizomycotina</taxon>
        <taxon>Eurotiomycetes</taxon>
        <taxon>Eurotiomycetidae</taxon>
        <taxon>Eurotiales</taxon>
        <taxon>Aspergillaceae</taxon>
        <taxon>Penicillium</taxon>
    </lineage>
</organism>
<proteinExistence type="predicted"/>
<evidence type="ECO:0000313" key="3">
    <source>
        <dbReference type="Proteomes" id="UP000037696"/>
    </source>
</evidence>